<dbReference type="Pfam" id="PF00620">
    <property type="entry name" value="RhoGAP"/>
    <property type="match status" value="1"/>
</dbReference>
<dbReference type="Proteomes" id="UP001153555">
    <property type="component" value="Unassembled WGS sequence"/>
</dbReference>
<dbReference type="InterPro" id="IPR008936">
    <property type="entry name" value="Rho_GTPase_activation_prot"/>
</dbReference>
<dbReference type="EMBL" id="CACSLK010016925">
    <property type="protein sequence ID" value="CAA0818250.1"/>
    <property type="molecule type" value="Genomic_DNA"/>
</dbReference>
<evidence type="ECO:0000259" key="2">
    <source>
        <dbReference type="PROSITE" id="PS50238"/>
    </source>
</evidence>
<proteinExistence type="predicted"/>
<dbReference type="InterPro" id="IPR044785">
    <property type="entry name" value="RopGAP1-5"/>
</dbReference>
<dbReference type="OrthoDB" id="185175at2759"/>
<dbReference type="SUPFAM" id="SSF48350">
    <property type="entry name" value="GTPase activation domain, GAP"/>
    <property type="match status" value="1"/>
</dbReference>
<dbReference type="PROSITE" id="PS50238">
    <property type="entry name" value="RHOGAP"/>
    <property type="match status" value="1"/>
</dbReference>
<gene>
    <name evidence="3" type="ORF">SHERM_01113</name>
</gene>
<dbReference type="AlphaFoldDB" id="A0A9N7N1L9"/>
<name>A0A9N7N1L9_STRHE</name>
<dbReference type="PANTHER" id="PTHR23177">
    <property type="entry name" value="MKIAA1688 PROTEIN"/>
    <property type="match status" value="1"/>
</dbReference>
<feature type="domain" description="Rho-GAP" evidence="2">
    <location>
        <begin position="1"/>
        <end position="152"/>
    </location>
</feature>
<protein>
    <submittedName>
        <fullName evidence="3">Rho GTPase-activating protein 2</fullName>
    </submittedName>
</protein>
<dbReference type="GO" id="GO:0007165">
    <property type="term" value="P:signal transduction"/>
    <property type="evidence" value="ECO:0007669"/>
    <property type="project" value="InterPro"/>
</dbReference>
<dbReference type="PANTHER" id="PTHR23177:SF35">
    <property type="entry name" value="RHO GTPASE-ACTIVATING PROTEIN GACA"/>
    <property type="match status" value="1"/>
</dbReference>
<organism evidence="3 4">
    <name type="scientific">Striga hermonthica</name>
    <name type="common">Purple witchweed</name>
    <name type="synonym">Buchnera hermonthica</name>
    <dbReference type="NCBI Taxonomy" id="68872"/>
    <lineage>
        <taxon>Eukaryota</taxon>
        <taxon>Viridiplantae</taxon>
        <taxon>Streptophyta</taxon>
        <taxon>Embryophyta</taxon>
        <taxon>Tracheophyta</taxon>
        <taxon>Spermatophyta</taxon>
        <taxon>Magnoliopsida</taxon>
        <taxon>eudicotyledons</taxon>
        <taxon>Gunneridae</taxon>
        <taxon>Pentapetalae</taxon>
        <taxon>asterids</taxon>
        <taxon>lamiids</taxon>
        <taxon>Lamiales</taxon>
        <taxon>Orobanchaceae</taxon>
        <taxon>Buchnereae</taxon>
        <taxon>Striga</taxon>
    </lineage>
</organism>
<evidence type="ECO:0000256" key="1">
    <source>
        <dbReference type="ARBA" id="ARBA00022468"/>
    </source>
</evidence>
<accession>A0A9N7N1L9</accession>
<evidence type="ECO:0000313" key="3">
    <source>
        <dbReference type="EMBL" id="CAA0818250.1"/>
    </source>
</evidence>
<dbReference type="GO" id="GO:0005096">
    <property type="term" value="F:GTPase activator activity"/>
    <property type="evidence" value="ECO:0007669"/>
    <property type="project" value="UniProtKB-KW"/>
</dbReference>
<reference evidence="3" key="1">
    <citation type="submission" date="2019-12" db="EMBL/GenBank/DDBJ databases">
        <authorList>
            <person name="Scholes J."/>
        </authorList>
    </citation>
    <scope>NUCLEOTIDE SEQUENCE</scope>
</reference>
<comment type="caution">
    <text evidence="3">The sequence shown here is derived from an EMBL/GenBank/DDBJ whole genome shotgun (WGS) entry which is preliminary data.</text>
</comment>
<evidence type="ECO:0000313" key="4">
    <source>
        <dbReference type="Proteomes" id="UP001153555"/>
    </source>
</evidence>
<keyword evidence="4" id="KW-1185">Reference proteome</keyword>
<dbReference type="InterPro" id="IPR000198">
    <property type="entry name" value="RhoGAP_dom"/>
</dbReference>
<sequence>MQCSYDNRGNSVPTILLLMQERLYSQGLIKAWFRELPAGVLDGLSLEQVLQCNIEQDSDELIKQLKPTESGLLSWAVKLMADVVEQEDSNKINARNIAMVFAPNMTQVAAEDRRRRTLIDKVPNMNNLDAAQRELRYHQTQQALLDQQAILHDHHGLFKGTLHAMLDNQRTTTLLQVMSARSKNQHIQTIQMNAAFSLLPKLYAGHLFLQPQPVQEGEY</sequence>
<dbReference type="Gene3D" id="1.10.555.10">
    <property type="entry name" value="Rho GTPase activation protein"/>
    <property type="match status" value="1"/>
</dbReference>
<keyword evidence="1" id="KW-0343">GTPase activation</keyword>